<dbReference type="EMBL" id="JAVDTR010000004">
    <property type="protein sequence ID" value="MDR6723519.1"/>
    <property type="molecule type" value="Genomic_DNA"/>
</dbReference>
<accession>A0AAP5GZH5</accession>
<comment type="caution">
    <text evidence="2">The sequence shown here is derived from an EMBL/GenBank/DDBJ whole genome shotgun (WGS) entry which is preliminary data.</text>
</comment>
<evidence type="ECO:0008006" key="4">
    <source>
        <dbReference type="Google" id="ProtNLM"/>
    </source>
</evidence>
<dbReference type="Pfam" id="PF14375">
    <property type="entry name" value="Cys_rich_CWC"/>
    <property type="match status" value="1"/>
</dbReference>
<proteinExistence type="predicted"/>
<evidence type="ECO:0000256" key="1">
    <source>
        <dbReference type="SAM" id="MobiDB-lite"/>
    </source>
</evidence>
<reference evidence="2" key="1">
    <citation type="submission" date="2023-07" db="EMBL/GenBank/DDBJ databases">
        <title>Sorghum-associated microbial communities from plants grown in Nebraska, USA.</title>
        <authorList>
            <person name="Schachtman D."/>
        </authorList>
    </citation>
    <scope>NUCLEOTIDE SEQUENCE</scope>
    <source>
        <strain evidence="2">BE80</strain>
    </source>
</reference>
<dbReference type="Proteomes" id="UP001254832">
    <property type="component" value="Unassembled WGS sequence"/>
</dbReference>
<name>A0AAP5GZH5_PAEAM</name>
<evidence type="ECO:0000313" key="2">
    <source>
        <dbReference type="EMBL" id="MDR6723519.1"/>
    </source>
</evidence>
<feature type="region of interest" description="Disordered" evidence="1">
    <location>
        <begin position="1"/>
        <end position="26"/>
    </location>
</feature>
<dbReference type="InterPro" id="IPR032720">
    <property type="entry name" value="Cys_rich_CWC"/>
</dbReference>
<dbReference type="AlphaFoldDB" id="A0AAP5GZH5"/>
<organism evidence="2 3">
    <name type="scientific">Paenibacillus amylolyticus</name>
    <dbReference type="NCBI Taxonomy" id="1451"/>
    <lineage>
        <taxon>Bacteria</taxon>
        <taxon>Bacillati</taxon>
        <taxon>Bacillota</taxon>
        <taxon>Bacilli</taxon>
        <taxon>Bacillales</taxon>
        <taxon>Paenibacillaceae</taxon>
        <taxon>Paenibacillus</taxon>
    </lineage>
</organism>
<evidence type="ECO:0000313" key="3">
    <source>
        <dbReference type="Proteomes" id="UP001254832"/>
    </source>
</evidence>
<sequence>MNRELRSELQFESESNLSSDTDVGADRDANVNLKEAQMNPLVCPLCGEANGCSYAAGAPHSECWCNQAVFPEGVFDRIPTEQRRKSCICQTCLAEFKARG</sequence>
<feature type="compositionally biased region" description="Polar residues" evidence="1">
    <location>
        <begin position="10"/>
        <end position="21"/>
    </location>
</feature>
<dbReference type="RefSeq" id="WP_310138732.1">
    <property type="nucleotide sequence ID" value="NZ_JAVDTR010000004.1"/>
</dbReference>
<gene>
    <name evidence="2" type="ORF">J2W91_001971</name>
</gene>
<protein>
    <recommendedName>
        <fullName evidence="4">Cysteine-rich CWC family protein</fullName>
    </recommendedName>
</protein>